<dbReference type="Proteomes" id="UP001630303">
    <property type="component" value="Unassembled WGS sequence"/>
</dbReference>
<reference evidence="2 3" key="1">
    <citation type="submission" date="2023-03" db="EMBL/GenBank/DDBJ databases">
        <title>MT1 and MT2 Draft Genomes of Novel Species.</title>
        <authorList>
            <person name="Venkateswaran K."/>
        </authorList>
    </citation>
    <scope>NUCLEOTIDE SEQUENCE [LARGE SCALE GENOMIC DNA]</scope>
    <source>
        <strain evidence="2 3">IF8SW-P5</strain>
    </source>
</reference>
<keyword evidence="1" id="KW-0472">Membrane</keyword>
<feature type="transmembrane region" description="Helical" evidence="1">
    <location>
        <begin position="127"/>
        <end position="148"/>
    </location>
</feature>
<evidence type="ECO:0000313" key="3">
    <source>
        <dbReference type="Proteomes" id="UP001630303"/>
    </source>
</evidence>
<evidence type="ECO:0000256" key="1">
    <source>
        <dbReference type="SAM" id="Phobius"/>
    </source>
</evidence>
<accession>A0ABW9GHD3</accession>
<name>A0ABW9GHD3_9MICO</name>
<comment type="caution">
    <text evidence="2">The sequence shown here is derived from an EMBL/GenBank/DDBJ whole genome shotgun (WGS) entry which is preliminary data.</text>
</comment>
<dbReference type="EMBL" id="JAROCE010000003">
    <property type="protein sequence ID" value="MFM2721198.1"/>
    <property type="molecule type" value="Genomic_DNA"/>
</dbReference>
<sequence length="316" mass="33073">MAMTAGRGVVALGAVAVLLLIGAALAFFVDPFARTPREVDPVAETVARVLLVLAVAWVVIGMLAARTRLVGRPGAAAARATWIASTRPWRARESTLGVLPLDRWFMIVIPGGLLVATRIVQAPREGFGSVVLAIAGWLVFAVAVRLLLGARSPWPIIAAVGGALVLRCIVTLAALAFSGPGGAWHDLWSLPAIRIVYLTVAFALVAWVFVVAGWSLGPQLGPRRAAGVALAGVGSAFALPAITAVVIGTGDALRSWNAQVGVLPWHLASLSGMYEERFPTVIAATVAGLGSLLMVAGIIFALPLRERERRRRPSSV</sequence>
<protein>
    <recommendedName>
        <fullName evidence="4">CPBP family intramembrane metalloprotease</fullName>
    </recommendedName>
</protein>
<keyword evidence="1" id="KW-1133">Transmembrane helix</keyword>
<feature type="transmembrane region" description="Helical" evidence="1">
    <location>
        <begin position="228"/>
        <end position="247"/>
    </location>
</feature>
<organism evidence="2 3">
    <name type="scientific">Microbacterium mcarthurae</name>
    <dbReference type="NCBI Taxonomy" id="3035918"/>
    <lineage>
        <taxon>Bacteria</taxon>
        <taxon>Bacillati</taxon>
        <taxon>Actinomycetota</taxon>
        <taxon>Actinomycetes</taxon>
        <taxon>Micrococcales</taxon>
        <taxon>Microbacteriaceae</taxon>
        <taxon>Microbacterium</taxon>
    </lineage>
</organism>
<feature type="transmembrane region" description="Helical" evidence="1">
    <location>
        <begin position="155"/>
        <end position="175"/>
    </location>
</feature>
<evidence type="ECO:0008006" key="4">
    <source>
        <dbReference type="Google" id="ProtNLM"/>
    </source>
</evidence>
<feature type="transmembrane region" description="Helical" evidence="1">
    <location>
        <begin position="45"/>
        <end position="65"/>
    </location>
</feature>
<feature type="transmembrane region" description="Helical" evidence="1">
    <location>
        <begin position="281"/>
        <end position="302"/>
    </location>
</feature>
<feature type="transmembrane region" description="Helical" evidence="1">
    <location>
        <begin position="195"/>
        <end position="216"/>
    </location>
</feature>
<keyword evidence="3" id="KW-1185">Reference proteome</keyword>
<proteinExistence type="predicted"/>
<dbReference type="RefSeq" id="WP_239274882.1">
    <property type="nucleotide sequence ID" value="NZ_JAROCE010000003.1"/>
</dbReference>
<feature type="transmembrane region" description="Helical" evidence="1">
    <location>
        <begin position="104"/>
        <end position="121"/>
    </location>
</feature>
<evidence type="ECO:0000313" key="2">
    <source>
        <dbReference type="EMBL" id="MFM2721198.1"/>
    </source>
</evidence>
<gene>
    <name evidence="2" type="ORF">P5G46_11845</name>
</gene>
<keyword evidence="1" id="KW-0812">Transmembrane</keyword>